<evidence type="ECO:0000313" key="1">
    <source>
        <dbReference type="EMBL" id="SOH06412.1"/>
    </source>
</evidence>
<dbReference type="EMBL" id="LT934425">
    <property type="protein sequence ID" value="SOH06412.1"/>
    <property type="molecule type" value="Genomic_DNA"/>
</dbReference>
<reference evidence="2" key="1">
    <citation type="submission" date="2017-10" db="EMBL/GenBank/DDBJ databases">
        <authorList>
            <person name="Frank J."/>
        </authorList>
    </citation>
    <scope>NUCLEOTIDE SEQUENCE [LARGE SCALE GENOMIC DNA]</scope>
</reference>
<organism evidence="1 2">
    <name type="scientific">Kuenenia stuttgartiensis</name>
    <dbReference type="NCBI Taxonomy" id="174633"/>
    <lineage>
        <taxon>Bacteria</taxon>
        <taxon>Pseudomonadati</taxon>
        <taxon>Planctomycetota</taxon>
        <taxon>Candidatus Brocadiia</taxon>
        <taxon>Candidatus Brocadiales</taxon>
        <taxon>Candidatus Brocadiaceae</taxon>
        <taxon>Candidatus Kuenenia</taxon>
    </lineage>
</organism>
<proteinExistence type="predicted"/>
<evidence type="ECO:0000313" key="2">
    <source>
        <dbReference type="Proteomes" id="UP000221734"/>
    </source>
</evidence>
<accession>A0A2C9CL07</accession>
<dbReference type="Proteomes" id="UP000221734">
    <property type="component" value="Chromosome Kuenenia_stuttgartiensis_MBR1"/>
</dbReference>
<protein>
    <submittedName>
        <fullName evidence="1">Uncharacterized protein</fullName>
    </submittedName>
</protein>
<keyword evidence="2" id="KW-1185">Reference proteome</keyword>
<dbReference type="AlphaFoldDB" id="A0A2C9CL07"/>
<name>A0A2C9CL07_KUEST</name>
<sequence length="172" mass="20870">MLAYYLFNCEDKKLSHIGNGALFCRNGYFVIKTIRTILEIILEKKIVMKIIKVDESKISDDLFNIVKLVFRDKMDWNCPVEVWRMWIKKETKSWNHFVQWFLDYDKNIDLKLREFLHMHNGEFEAFTKNWVAEDEQTSFYEFYAEKKWEEVLSNIQKFFTNTAKNINNTKLP</sequence>
<dbReference type="KEGG" id="kst:KSMBR1_3940"/>
<gene>
    <name evidence="1" type="ORF">KSMBR1_3940</name>
</gene>